<sequence length="76" mass="8761">MPRVQSSSVERVDYTPESRTLDIWYTDAGRYSYSNVPESVYRALLAAPSIGRFVNAQVKDRYAFTPTPGRRKFRPD</sequence>
<evidence type="ECO:0000259" key="1">
    <source>
        <dbReference type="Pfam" id="PF13619"/>
    </source>
</evidence>
<proteinExistence type="predicted"/>
<dbReference type="Proteomes" id="UP000594873">
    <property type="component" value="Chromosome"/>
</dbReference>
<protein>
    <submittedName>
        <fullName evidence="2">KTSC domain-containing protein</fullName>
    </submittedName>
</protein>
<dbReference type="KEGG" id="sflv:IC614_11240"/>
<reference evidence="2 3" key="1">
    <citation type="submission" date="2020-11" db="EMBL/GenBank/DDBJ databases">
        <title>Genome seq and assembly of Sphingosinicella sp.</title>
        <authorList>
            <person name="Chhetri G."/>
        </authorList>
    </citation>
    <scope>NUCLEOTIDE SEQUENCE [LARGE SCALE GENOMIC DNA]</scope>
    <source>
        <strain evidence="2 3">UDD2</strain>
    </source>
</reference>
<dbReference type="InterPro" id="IPR025309">
    <property type="entry name" value="KTSC_dom"/>
</dbReference>
<dbReference type="Pfam" id="PF13619">
    <property type="entry name" value="KTSC"/>
    <property type="match status" value="1"/>
</dbReference>
<organism evidence="2 3">
    <name type="scientific">Allosphingosinicella flava</name>
    <dbReference type="NCBI Taxonomy" id="2771430"/>
    <lineage>
        <taxon>Bacteria</taxon>
        <taxon>Pseudomonadati</taxon>
        <taxon>Pseudomonadota</taxon>
        <taxon>Alphaproteobacteria</taxon>
        <taxon>Sphingomonadales</taxon>
        <taxon>Sphingomonadaceae</taxon>
        <taxon>Allosphingosinicella</taxon>
    </lineage>
</organism>
<gene>
    <name evidence="2" type="ORF">IC614_11240</name>
</gene>
<name>A0A7T2GJA4_9SPHN</name>
<accession>A0A7T2GJA4</accession>
<evidence type="ECO:0000313" key="3">
    <source>
        <dbReference type="Proteomes" id="UP000594873"/>
    </source>
</evidence>
<dbReference type="EMBL" id="CP065592">
    <property type="protein sequence ID" value="QPQ54876.1"/>
    <property type="molecule type" value="Genomic_DNA"/>
</dbReference>
<dbReference type="RefSeq" id="WP_200971552.1">
    <property type="nucleotide sequence ID" value="NZ_CP065592.1"/>
</dbReference>
<feature type="domain" description="KTSC" evidence="1">
    <location>
        <begin position="5"/>
        <end position="62"/>
    </location>
</feature>
<dbReference type="AlphaFoldDB" id="A0A7T2GJA4"/>
<evidence type="ECO:0000313" key="2">
    <source>
        <dbReference type="EMBL" id="QPQ54876.1"/>
    </source>
</evidence>
<keyword evidence="3" id="KW-1185">Reference proteome</keyword>